<dbReference type="EMBL" id="LAVA02000064">
    <property type="protein sequence ID" value="OIJ65119.1"/>
    <property type="molecule type" value="Genomic_DNA"/>
</dbReference>
<reference evidence="2" key="1">
    <citation type="submission" date="2016-10" db="EMBL/GenBank/DDBJ databases">
        <title>Genome sequence of Streptomyces mangrovisoli MUSC 149.</title>
        <authorList>
            <person name="Lee L.-H."/>
            <person name="Ser H.-L."/>
        </authorList>
    </citation>
    <scope>NUCLEOTIDE SEQUENCE [LARGE SCALE GENOMIC DNA]</scope>
    <source>
        <strain evidence="2">MUSC 149</strain>
    </source>
</reference>
<gene>
    <name evidence="2" type="ORF">WN71_025240</name>
</gene>
<protein>
    <submittedName>
        <fullName evidence="2">Transcriptional regulator</fullName>
    </submittedName>
</protein>
<keyword evidence="3" id="KW-1185">Reference proteome</keyword>
<evidence type="ECO:0000313" key="3">
    <source>
        <dbReference type="Proteomes" id="UP000034196"/>
    </source>
</evidence>
<organism evidence="2 3">
    <name type="scientific">Streptomyces mangrovisoli</name>
    <dbReference type="NCBI Taxonomy" id="1428628"/>
    <lineage>
        <taxon>Bacteria</taxon>
        <taxon>Bacillati</taxon>
        <taxon>Actinomycetota</taxon>
        <taxon>Actinomycetes</taxon>
        <taxon>Kitasatosporales</taxon>
        <taxon>Streptomycetaceae</taxon>
        <taxon>Streptomyces</taxon>
    </lineage>
</organism>
<dbReference type="Proteomes" id="UP000034196">
    <property type="component" value="Unassembled WGS sequence"/>
</dbReference>
<dbReference type="Pfam" id="PF17765">
    <property type="entry name" value="MLTR_LBD"/>
    <property type="match status" value="1"/>
</dbReference>
<dbReference type="Gene3D" id="3.30.450.180">
    <property type="match status" value="1"/>
</dbReference>
<sequence>MDFPRALRERRTGRRLSQLDLALRAGTTQRHLSFIESGRSLPGRRMVVRLAESLDLPLRDRNELLMAAGYAPVYPENSLDAPELAPVRAAIEQILRGHLPYPAVVVDRRGDLVVANSAFDVITEGAAAELVGPGRNVYRLALHPDGVAPRIRNLAEWSRHILTRLDHLPDLRDELAAYAPALEPSEGLLGFAVPLRLRSSYGELSLMTTVTTFATAVDVTLAELKLEAFLPADPETARALTAAAGAAAADRGEPKA</sequence>
<dbReference type="CDD" id="cd00093">
    <property type="entry name" value="HTH_XRE"/>
    <property type="match status" value="1"/>
</dbReference>
<evidence type="ECO:0000259" key="1">
    <source>
        <dbReference type="PROSITE" id="PS50943"/>
    </source>
</evidence>
<dbReference type="Pfam" id="PF01381">
    <property type="entry name" value="HTH_3"/>
    <property type="match status" value="1"/>
</dbReference>
<dbReference type="RefSeq" id="WP_046590041.1">
    <property type="nucleotide sequence ID" value="NZ_LAVA02000064.1"/>
</dbReference>
<evidence type="ECO:0000313" key="2">
    <source>
        <dbReference type="EMBL" id="OIJ65119.1"/>
    </source>
</evidence>
<proteinExistence type="predicted"/>
<dbReference type="GO" id="GO:0003677">
    <property type="term" value="F:DNA binding"/>
    <property type="evidence" value="ECO:0007669"/>
    <property type="project" value="InterPro"/>
</dbReference>
<dbReference type="SMART" id="SM00530">
    <property type="entry name" value="HTH_XRE"/>
    <property type="match status" value="1"/>
</dbReference>
<dbReference type="PANTHER" id="PTHR35010">
    <property type="entry name" value="BLL4672 PROTEIN-RELATED"/>
    <property type="match status" value="1"/>
</dbReference>
<accession>A0A1J4NRW1</accession>
<dbReference type="PROSITE" id="PS50943">
    <property type="entry name" value="HTH_CROC1"/>
    <property type="match status" value="1"/>
</dbReference>
<dbReference type="InterPro" id="IPR010982">
    <property type="entry name" value="Lambda_DNA-bd_dom_sf"/>
</dbReference>
<dbReference type="SUPFAM" id="SSF47413">
    <property type="entry name" value="lambda repressor-like DNA-binding domains"/>
    <property type="match status" value="1"/>
</dbReference>
<name>A0A1J4NRW1_9ACTN</name>
<dbReference type="STRING" id="1428628.WN71_025240"/>
<comment type="caution">
    <text evidence="2">The sequence shown here is derived from an EMBL/GenBank/DDBJ whole genome shotgun (WGS) entry which is preliminary data.</text>
</comment>
<dbReference type="Gene3D" id="1.10.260.40">
    <property type="entry name" value="lambda repressor-like DNA-binding domains"/>
    <property type="match status" value="1"/>
</dbReference>
<dbReference type="InterPro" id="IPR041413">
    <property type="entry name" value="MLTR_LBD"/>
</dbReference>
<dbReference type="AlphaFoldDB" id="A0A1J4NRW1"/>
<dbReference type="PANTHER" id="PTHR35010:SF4">
    <property type="entry name" value="BLL5781 PROTEIN"/>
    <property type="match status" value="1"/>
</dbReference>
<dbReference type="InterPro" id="IPR001387">
    <property type="entry name" value="Cro/C1-type_HTH"/>
</dbReference>
<dbReference type="OrthoDB" id="2959414at2"/>
<feature type="domain" description="HTH cro/C1-type" evidence="1">
    <location>
        <begin position="7"/>
        <end position="61"/>
    </location>
</feature>